<evidence type="ECO:0000313" key="2">
    <source>
        <dbReference type="EMBL" id="VDN04306.1"/>
    </source>
</evidence>
<organism evidence="4">
    <name type="scientific">Thelazia callipaeda</name>
    <name type="common">Oriental eyeworm</name>
    <name type="synonym">Parasitic nematode</name>
    <dbReference type="NCBI Taxonomy" id="103827"/>
    <lineage>
        <taxon>Eukaryota</taxon>
        <taxon>Metazoa</taxon>
        <taxon>Ecdysozoa</taxon>
        <taxon>Nematoda</taxon>
        <taxon>Chromadorea</taxon>
        <taxon>Rhabditida</taxon>
        <taxon>Spirurina</taxon>
        <taxon>Spiruromorpha</taxon>
        <taxon>Thelazioidea</taxon>
        <taxon>Thelaziidae</taxon>
        <taxon>Thelazia</taxon>
    </lineage>
</organism>
<protein>
    <submittedName>
        <fullName evidence="4">Skp1 domain-containing protein</fullName>
    </submittedName>
</protein>
<dbReference type="Pfam" id="PF01466">
    <property type="entry name" value="Skp1"/>
    <property type="match status" value="1"/>
</dbReference>
<feature type="domain" description="SKP1 component dimerisation" evidence="1">
    <location>
        <begin position="95"/>
        <end position="140"/>
    </location>
</feature>
<dbReference type="InterPro" id="IPR016072">
    <property type="entry name" value="Skp1_comp_dimer"/>
</dbReference>
<dbReference type="SUPFAM" id="SSF81382">
    <property type="entry name" value="Skp1 dimerisation domain-like"/>
    <property type="match status" value="1"/>
</dbReference>
<accession>A0A0N5D220</accession>
<reference evidence="2 3" key="2">
    <citation type="submission" date="2018-11" db="EMBL/GenBank/DDBJ databases">
        <authorList>
            <consortium name="Pathogen Informatics"/>
        </authorList>
    </citation>
    <scope>NUCLEOTIDE SEQUENCE [LARGE SCALE GENOMIC DNA]</scope>
</reference>
<evidence type="ECO:0000313" key="3">
    <source>
        <dbReference type="Proteomes" id="UP000276776"/>
    </source>
</evidence>
<keyword evidence="3" id="KW-1185">Reference proteome</keyword>
<dbReference type="EMBL" id="UYYF01004456">
    <property type="protein sequence ID" value="VDN04306.1"/>
    <property type="molecule type" value="Genomic_DNA"/>
</dbReference>
<name>A0A0N5D220_THECL</name>
<dbReference type="AlphaFoldDB" id="A0A0N5D220"/>
<dbReference type="WBParaSite" id="TCLT_0000691401-mRNA-1">
    <property type="protein sequence ID" value="TCLT_0000691401-mRNA-1"/>
    <property type="gene ID" value="TCLT_0000691401"/>
</dbReference>
<dbReference type="GO" id="GO:0006511">
    <property type="term" value="P:ubiquitin-dependent protein catabolic process"/>
    <property type="evidence" value="ECO:0007669"/>
    <property type="project" value="InterPro"/>
</dbReference>
<dbReference type="InterPro" id="IPR036296">
    <property type="entry name" value="SKP1-like_dim_sf"/>
</dbReference>
<sequence>MTMRKRFYPSDPADFSELLQEAQVVGCDEITEDFLIYSLRDWISIYNKTYYQWFLERPNCHLINRNHRLRRWVTQLRIHKTQKLLLAASFLQMDTLLDDMCNFCAGLIAARTPEEIERVFGIEYDSSDSTEEELLELQKKGKWFEALIRYRRGRAAFLDMFVSTEPEQVPDGLCTSVLHCRVLPRNTVQHLSHMLRTYFRT</sequence>
<dbReference type="Gene3D" id="3.30.710.10">
    <property type="entry name" value="Potassium Channel Kv1.1, Chain A"/>
    <property type="match status" value="1"/>
</dbReference>
<evidence type="ECO:0000313" key="4">
    <source>
        <dbReference type="WBParaSite" id="TCLT_0000691401-mRNA-1"/>
    </source>
</evidence>
<reference evidence="4" key="1">
    <citation type="submission" date="2017-02" db="UniProtKB">
        <authorList>
            <consortium name="WormBaseParasite"/>
        </authorList>
    </citation>
    <scope>IDENTIFICATION</scope>
</reference>
<dbReference type="STRING" id="103827.A0A0N5D220"/>
<gene>
    <name evidence="2" type="ORF">TCLT_LOCUS6903</name>
</gene>
<dbReference type="Proteomes" id="UP000276776">
    <property type="component" value="Unassembled WGS sequence"/>
</dbReference>
<dbReference type="InterPro" id="IPR011333">
    <property type="entry name" value="SKP1/BTB/POZ_sf"/>
</dbReference>
<proteinExistence type="predicted"/>
<evidence type="ECO:0000259" key="1">
    <source>
        <dbReference type="Pfam" id="PF01466"/>
    </source>
</evidence>